<dbReference type="OrthoDB" id="10249309at2759"/>
<dbReference type="InParanoid" id="D8M3Q5"/>
<evidence type="ECO:0000313" key="5">
    <source>
        <dbReference type="EMBL" id="CBK22528.2"/>
    </source>
</evidence>
<dbReference type="AlphaFoldDB" id="D8M3Q5"/>
<accession>D8M3Q5</accession>
<sequence>MHTVQLVLMGAEVVVETGGVINKLGSLQVGVLAKTFNVPVYIAVESYKFARIYPLNQKSVPVSEADRQISEKARPKELDEGVEFGAARCDYLPPEYITFLVTDLGVLAPPSVSDELIKLYWWVVCWKCEEVGREREENGGRNVRLGGGRIQ</sequence>
<dbReference type="InterPro" id="IPR051501">
    <property type="entry name" value="eIF2B_alpha/beta/delta"/>
</dbReference>
<protein>
    <recommendedName>
        <fullName evidence="7">Translation initiation factor eIF-2B subunit alpha</fullName>
    </recommendedName>
</protein>
<evidence type="ECO:0000256" key="2">
    <source>
        <dbReference type="ARBA" id="ARBA00022540"/>
    </source>
</evidence>
<evidence type="ECO:0000313" key="6">
    <source>
        <dbReference type="Proteomes" id="UP000008312"/>
    </source>
</evidence>
<dbReference type="PANTHER" id="PTHR45860">
    <property type="entry name" value="TRANSLATION INITIATION FACTOR EIF-2B SUBUNIT ALPHA"/>
    <property type="match status" value="1"/>
</dbReference>
<dbReference type="EMBL" id="FN668650">
    <property type="protein sequence ID" value="CBK22528.2"/>
    <property type="molecule type" value="Genomic_DNA"/>
</dbReference>
<comment type="similarity">
    <text evidence="1 4">Belongs to the eIF-2B alpha/beta/delta subunits family.</text>
</comment>
<name>D8M3Q5_BLAHO</name>
<dbReference type="PANTHER" id="PTHR45860:SF1">
    <property type="entry name" value="TRANSLATION INITIATION FACTOR EIF-2B SUBUNIT ALPHA"/>
    <property type="match status" value="1"/>
</dbReference>
<evidence type="ECO:0000256" key="4">
    <source>
        <dbReference type="RuleBase" id="RU003814"/>
    </source>
</evidence>
<proteinExistence type="inferred from homology"/>
<dbReference type="Pfam" id="PF01008">
    <property type="entry name" value="IF-2B"/>
    <property type="match status" value="1"/>
</dbReference>
<dbReference type="InterPro" id="IPR000649">
    <property type="entry name" value="IF-2B-related"/>
</dbReference>
<dbReference type="GeneID" id="24919795"/>
<reference evidence="5" key="1">
    <citation type="submission" date="2010-02" db="EMBL/GenBank/DDBJ databases">
        <title>Sequencing and annotation of the Blastocystis hominis genome.</title>
        <authorList>
            <person name="Wincker P."/>
        </authorList>
    </citation>
    <scope>NUCLEOTIDE SEQUENCE</scope>
    <source>
        <strain evidence="5">Singapore isolate B</strain>
    </source>
</reference>
<dbReference type="GO" id="GO:0005851">
    <property type="term" value="C:eukaryotic translation initiation factor 2B complex"/>
    <property type="evidence" value="ECO:0007669"/>
    <property type="project" value="TreeGrafter"/>
</dbReference>
<organism evidence="5">
    <name type="scientific">Blastocystis hominis</name>
    <dbReference type="NCBI Taxonomy" id="12968"/>
    <lineage>
        <taxon>Eukaryota</taxon>
        <taxon>Sar</taxon>
        <taxon>Stramenopiles</taxon>
        <taxon>Bigyra</taxon>
        <taxon>Opalozoa</taxon>
        <taxon>Opalinata</taxon>
        <taxon>Blastocystidae</taxon>
        <taxon>Blastocystis</taxon>
    </lineage>
</organism>
<keyword evidence="2" id="KW-0396">Initiation factor</keyword>
<dbReference type="InterPro" id="IPR042529">
    <property type="entry name" value="IF_2B-like_C"/>
</dbReference>
<dbReference type="GO" id="GO:0003743">
    <property type="term" value="F:translation initiation factor activity"/>
    <property type="evidence" value="ECO:0007669"/>
    <property type="project" value="UniProtKB-KW"/>
</dbReference>
<dbReference type="InterPro" id="IPR037171">
    <property type="entry name" value="NagB/RpiA_transferase-like"/>
</dbReference>
<evidence type="ECO:0000256" key="1">
    <source>
        <dbReference type="ARBA" id="ARBA00007251"/>
    </source>
</evidence>
<dbReference type="Gene3D" id="3.40.50.10470">
    <property type="entry name" value="Translation initiation factor eif-2b, domain 2"/>
    <property type="match status" value="1"/>
</dbReference>
<evidence type="ECO:0000256" key="3">
    <source>
        <dbReference type="ARBA" id="ARBA00022917"/>
    </source>
</evidence>
<dbReference type="SUPFAM" id="SSF100950">
    <property type="entry name" value="NagB/RpiA/CoA transferase-like"/>
    <property type="match status" value="1"/>
</dbReference>
<dbReference type="Proteomes" id="UP000008312">
    <property type="component" value="Unassembled WGS sequence"/>
</dbReference>
<gene>
    <name evidence="5" type="ORF">GSBLH_T00002642001</name>
</gene>
<keyword evidence="3" id="KW-0648">Protein biosynthesis</keyword>
<dbReference type="GO" id="GO:0005085">
    <property type="term" value="F:guanyl-nucleotide exchange factor activity"/>
    <property type="evidence" value="ECO:0007669"/>
    <property type="project" value="TreeGrafter"/>
</dbReference>
<dbReference type="RefSeq" id="XP_012896576.1">
    <property type="nucleotide sequence ID" value="XM_013041122.1"/>
</dbReference>
<evidence type="ECO:0008006" key="7">
    <source>
        <dbReference type="Google" id="ProtNLM"/>
    </source>
</evidence>
<keyword evidence="6" id="KW-1185">Reference proteome</keyword>